<dbReference type="SUPFAM" id="SSF53335">
    <property type="entry name" value="S-adenosyl-L-methionine-dependent methyltransferases"/>
    <property type="match status" value="1"/>
</dbReference>
<accession>A0A2V3IMI8</accession>
<reference evidence="5 6" key="1">
    <citation type="journal article" date="2018" name="Mol. Biol. Evol.">
        <title>Analysis of the draft genome of the red seaweed Gracilariopsis chorda provides insights into genome size evolution in Rhodophyta.</title>
        <authorList>
            <person name="Lee J."/>
            <person name="Yang E.C."/>
            <person name="Graf L."/>
            <person name="Yang J.H."/>
            <person name="Qiu H."/>
            <person name="Zel Zion U."/>
            <person name="Chan C.X."/>
            <person name="Stephens T.G."/>
            <person name="Weber A.P.M."/>
            <person name="Boo G.H."/>
            <person name="Boo S.M."/>
            <person name="Kim K.M."/>
            <person name="Shin Y."/>
            <person name="Jung M."/>
            <person name="Lee S.J."/>
            <person name="Yim H.S."/>
            <person name="Lee J.H."/>
            <person name="Bhattacharya D."/>
            <person name="Yoon H.S."/>
        </authorList>
    </citation>
    <scope>NUCLEOTIDE SEQUENCE [LARGE SCALE GENOMIC DNA]</scope>
    <source>
        <strain evidence="5 6">SKKU-2015</strain>
        <tissue evidence="5">Whole body</tissue>
    </source>
</reference>
<dbReference type="CDD" id="cd02440">
    <property type="entry name" value="AdoMet_MTases"/>
    <property type="match status" value="1"/>
</dbReference>
<organism evidence="5 6">
    <name type="scientific">Gracilariopsis chorda</name>
    <dbReference type="NCBI Taxonomy" id="448386"/>
    <lineage>
        <taxon>Eukaryota</taxon>
        <taxon>Rhodophyta</taxon>
        <taxon>Florideophyceae</taxon>
        <taxon>Rhodymeniophycidae</taxon>
        <taxon>Gracilariales</taxon>
        <taxon>Gracilariaceae</taxon>
        <taxon>Gracilariopsis</taxon>
    </lineage>
</organism>
<dbReference type="InterPro" id="IPR008854">
    <property type="entry name" value="TPMT"/>
</dbReference>
<dbReference type="GO" id="GO:0008757">
    <property type="term" value="F:S-adenosylmethionine-dependent methyltransferase activity"/>
    <property type="evidence" value="ECO:0007669"/>
    <property type="project" value="InterPro"/>
</dbReference>
<evidence type="ECO:0000256" key="3">
    <source>
        <dbReference type="ARBA" id="ARBA00022679"/>
    </source>
</evidence>
<evidence type="ECO:0000256" key="2">
    <source>
        <dbReference type="ARBA" id="ARBA00022603"/>
    </source>
</evidence>
<keyword evidence="4" id="KW-0949">S-adenosyl-L-methionine</keyword>
<dbReference type="GO" id="GO:0032259">
    <property type="term" value="P:methylation"/>
    <property type="evidence" value="ECO:0007669"/>
    <property type="project" value="UniProtKB-KW"/>
</dbReference>
<dbReference type="OrthoDB" id="276151at2759"/>
<keyword evidence="3 5" id="KW-0808">Transferase</keyword>
<dbReference type="EMBL" id="NBIV01000129">
    <property type="protein sequence ID" value="PXF43295.1"/>
    <property type="molecule type" value="Genomic_DNA"/>
</dbReference>
<dbReference type="STRING" id="448386.A0A2V3IMI8"/>
<gene>
    <name evidence="5" type="ORF">BWQ96_06934</name>
</gene>
<protein>
    <submittedName>
        <fullName evidence="5">Thiocyanate methyltransferase 1</fullName>
    </submittedName>
</protein>
<evidence type="ECO:0000313" key="5">
    <source>
        <dbReference type="EMBL" id="PXF43295.1"/>
    </source>
</evidence>
<proteinExistence type="predicted"/>
<sequence>MEAALQEADERNDGGGEWEELWTNGIDRGQLFDRMDALPELVRQLSNGGIERGRSVLIPGCGRGYDVEAFCNSGLFERVLGLDISASAVRSADEYLSTTGCAGRRTAFEVRAGDFFDARAVGGPFSVVYDYSFFCALGVQQRGAWAQRMRELVEVGGSLITAMYPVGKSVDEGGPPFGYDAHTLRQLLQDGAGGFAPRDGPRALGAGEAHAGLEQRTWWCRWQRV</sequence>
<dbReference type="AlphaFoldDB" id="A0A2V3IMI8"/>
<dbReference type="PANTHER" id="PTHR32183">
    <property type="match status" value="1"/>
</dbReference>
<evidence type="ECO:0000313" key="6">
    <source>
        <dbReference type="Proteomes" id="UP000247409"/>
    </source>
</evidence>
<dbReference type="InterPro" id="IPR029063">
    <property type="entry name" value="SAM-dependent_MTases_sf"/>
</dbReference>
<dbReference type="Pfam" id="PF05724">
    <property type="entry name" value="TPMT"/>
    <property type="match status" value="1"/>
</dbReference>
<name>A0A2V3IMI8_9FLOR</name>
<comment type="caution">
    <text evidence="5">The sequence shown here is derived from an EMBL/GenBank/DDBJ whole genome shotgun (WGS) entry which is preliminary data.</text>
</comment>
<dbReference type="Gene3D" id="3.40.50.150">
    <property type="entry name" value="Vaccinia Virus protein VP39"/>
    <property type="match status" value="1"/>
</dbReference>
<evidence type="ECO:0000256" key="1">
    <source>
        <dbReference type="ARBA" id="ARBA00022553"/>
    </source>
</evidence>
<dbReference type="PROSITE" id="PS51585">
    <property type="entry name" value="SAM_MT_TPMT"/>
    <property type="match status" value="1"/>
</dbReference>
<dbReference type="PANTHER" id="PTHR32183:SF6">
    <property type="entry name" value="CYSTEINE SULFINATE DESULFINASE_CYSTEINE DESULFURASE AND RELATED ENZYMES"/>
    <property type="match status" value="1"/>
</dbReference>
<keyword evidence="2 5" id="KW-0489">Methyltransferase</keyword>
<keyword evidence="1" id="KW-0597">Phosphoprotein</keyword>
<keyword evidence="6" id="KW-1185">Reference proteome</keyword>
<evidence type="ECO:0000256" key="4">
    <source>
        <dbReference type="ARBA" id="ARBA00022691"/>
    </source>
</evidence>
<dbReference type="Proteomes" id="UP000247409">
    <property type="component" value="Unassembled WGS sequence"/>
</dbReference>